<dbReference type="Gene3D" id="3.90.110.10">
    <property type="entry name" value="Lactate dehydrogenase/glycoside hydrolase, family 4, C-terminal"/>
    <property type="match status" value="1"/>
</dbReference>
<accession>A0A6J2JH75</accession>
<evidence type="ECO:0000313" key="2">
    <source>
        <dbReference type="Proteomes" id="UP000504629"/>
    </source>
</evidence>
<sequence length="531" mass="60728">MTQILLKMVIRIVIAGESQCETFAQVCLVADYISQNLPNFCYEQIKKSVLEWQAWLSKINQKNKWHHINSPIVWKEMLMKGSKPVYIGGASEFLEYCYSYYNFDAFMASSKFCGLVKNFGQYQEKLKVETFSKPTAEFSKVIASEMKPNEKCHKNIVITISGVSNPLAIHILSGLLEMSNLGLSKVYIYDKDCSAEHMELVERQCNYIMTCNSGKTVKYVEKLGMALTHTNLLIILDHVLFNHDLPMGEWLKMNKKKMQNIALIINTSASREMFVMFPNVGPACYNATVLIDKTILDHRNIVVATSDLGLEISSVAAEIAEIPLRNMYCPPVWGFVGINHLVDICTTVHKYNSFEPYKRYYKVRNSSLKIGTLTPEMRTMEYLKLSDESLWEKVSRNQAKRAKDQIAINKALAVLNVIKVWLFDVRTDQIVNLGIKCNGTFGLKFKGIFSQPARFVNGHWLPAEDFLLPRDRQMKLCYLDKMAEFVMTLNRNSLPNIIPQEQGCNMLDEKYTMRKASPLPEFAKDYTVCGS</sequence>
<keyword evidence="2" id="KW-1185">Reference proteome</keyword>
<keyword evidence="1" id="KW-0732">Signal</keyword>
<reference evidence="3" key="1">
    <citation type="submission" date="2025-08" db="UniProtKB">
        <authorList>
            <consortium name="RefSeq"/>
        </authorList>
    </citation>
    <scope>IDENTIFICATION</scope>
    <source>
        <tissue evidence="3">Silk gland</tissue>
    </source>
</reference>
<dbReference type="OrthoDB" id="1510206at2759"/>
<dbReference type="Proteomes" id="UP000504629">
    <property type="component" value="Unplaced"/>
</dbReference>
<evidence type="ECO:0000313" key="3">
    <source>
        <dbReference type="RefSeq" id="XP_028028886.1"/>
    </source>
</evidence>
<protein>
    <submittedName>
        <fullName evidence="3">Malate dehydrogenase 1B</fullName>
    </submittedName>
</protein>
<feature type="signal peptide" evidence="1">
    <location>
        <begin position="1"/>
        <end position="20"/>
    </location>
</feature>
<gene>
    <name evidence="3" type="primary">LOC114242075</name>
</gene>
<dbReference type="InterPro" id="IPR015955">
    <property type="entry name" value="Lactate_DH/Glyco_Ohase_4_C"/>
</dbReference>
<evidence type="ECO:0000256" key="1">
    <source>
        <dbReference type="SAM" id="SignalP"/>
    </source>
</evidence>
<name>A0A6J2JH75_BOMMA</name>
<dbReference type="RefSeq" id="XP_028028886.1">
    <property type="nucleotide sequence ID" value="XM_028173085.1"/>
</dbReference>
<proteinExistence type="predicted"/>
<dbReference type="GeneID" id="114242075"/>
<dbReference type="AlphaFoldDB" id="A0A6J2JH75"/>
<dbReference type="KEGG" id="bman:114242075"/>
<organism evidence="2 3">
    <name type="scientific">Bombyx mandarina</name>
    <name type="common">Wild silk moth</name>
    <name type="synonym">Wild silkworm</name>
    <dbReference type="NCBI Taxonomy" id="7092"/>
    <lineage>
        <taxon>Eukaryota</taxon>
        <taxon>Metazoa</taxon>
        <taxon>Ecdysozoa</taxon>
        <taxon>Arthropoda</taxon>
        <taxon>Hexapoda</taxon>
        <taxon>Insecta</taxon>
        <taxon>Pterygota</taxon>
        <taxon>Neoptera</taxon>
        <taxon>Endopterygota</taxon>
        <taxon>Lepidoptera</taxon>
        <taxon>Glossata</taxon>
        <taxon>Ditrysia</taxon>
        <taxon>Bombycoidea</taxon>
        <taxon>Bombycidae</taxon>
        <taxon>Bombycinae</taxon>
        <taxon>Bombyx</taxon>
    </lineage>
</organism>
<feature type="chain" id="PRO_5026757136" evidence="1">
    <location>
        <begin position="21"/>
        <end position="531"/>
    </location>
</feature>
<dbReference type="GO" id="GO:0016616">
    <property type="term" value="F:oxidoreductase activity, acting on the CH-OH group of donors, NAD or NADP as acceptor"/>
    <property type="evidence" value="ECO:0007669"/>
    <property type="project" value="InterPro"/>
</dbReference>